<evidence type="ECO:0000313" key="2">
    <source>
        <dbReference type="Proteomes" id="UP001320706"/>
    </source>
</evidence>
<sequence>MATFSIAPKERFSSVKTSIKKPTEIAYFSYDAEHVLHPFSELSLRYYYPPFFKTPGDSRPEPIDLSKGFDTFRQRNDSPDEHLDGLLDTLVEAERRTGKRTDADVITWRGMMTKILTAPYEDQDGFEMNATRAQCRHSIPLSSFRCGVLTSTRFVEENHAQKLQNKEDQRNRWSNQRGPPQGLAEYWGYKFETLCLMSAPWGDTSREEIENRENEVVDNYPQYCNITKTGIGSTSLVIGGEVDGVMGYKPENPEDPATWIELKTARPPTGERDTLIYEKKLLKFWAQSFLLGVPRIIIGFRNRDGFLVNIEEMMTQRIPDPKGMQKHLPVEHSLPVNLTWAAQHSRPAMVLFLFICIATIPVTSSHYGSHTSGLLHQNNLLPESRPLNSCFEEHEFSNTDNRSFRRGIRWNGSGPTLRSR</sequence>
<comment type="caution">
    <text evidence="1">The sequence shown here is derived from an EMBL/GenBank/DDBJ whole genome shotgun (WGS) entry which is preliminary data.</text>
</comment>
<dbReference type="EMBL" id="JAMKPW020000025">
    <property type="protein sequence ID" value="KAK8205286.1"/>
    <property type="molecule type" value="Genomic_DNA"/>
</dbReference>
<keyword evidence="1" id="KW-0378">Hydrolase</keyword>
<proteinExistence type="predicted"/>
<organism evidence="1 2">
    <name type="scientific">Zalaria obscura</name>
    <dbReference type="NCBI Taxonomy" id="2024903"/>
    <lineage>
        <taxon>Eukaryota</taxon>
        <taxon>Fungi</taxon>
        <taxon>Dikarya</taxon>
        <taxon>Ascomycota</taxon>
        <taxon>Pezizomycotina</taxon>
        <taxon>Dothideomycetes</taxon>
        <taxon>Dothideomycetidae</taxon>
        <taxon>Dothideales</taxon>
        <taxon>Zalariaceae</taxon>
        <taxon>Zalaria</taxon>
    </lineage>
</organism>
<reference evidence="1" key="1">
    <citation type="submission" date="2024-02" db="EMBL/GenBank/DDBJ databases">
        <title>Metagenome Assembled Genome of Zalaria obscura JY119.</title>
        <authorList>
            <person name="Vighnesh L."/>
            <person name="Jagadeeshwari U."/>
            <person name="Venkata Ramana C."/>
            <person name="Sasikala C."/>
        </authorList>
    </citation>
    <scope>NUCLEOTIDE SEQUENCE</scope>
    <source>
        <strain evidence="1">JY119</strain>
    </source>
</reference>
<keyword evidence="2" id="KW-1185">Reference proteome</keyword>
<protein>
    <submittedName>
        <fullName evidence="1">Decapping endonuclease targeting mRNA</fullName>
    </submittedName>
</protein>
<evidence type="ECO:0000313" key="1">
    <source>
        <dbReference type="EMBL" id="KAK8205286.1"/>
    </source>
</evidence>
<keyword evidence="1" id="KW-0540">Nuclease</keyword>
<name>A0ACC3SEI4_9PEZI</name>
<gene>
    <name evidence="1" type="primary">RAI1</name>
    <name evidence="1" type="ORF">M8818_004999</name>
</gene>
<accession>A0ACC3SEI4</accession>
<keyword evidence="1" id="KW-0255">Endonuclease</keyword>
<dbReference type="Proteomes" id="UP001320706">
    <property type="component" value="Unassembled WGS sequence"/>
</dbReference>